<protein>
    <submittedName>
        <fullName evidence="3">Alpha-amylase</fullName>
    </submittedName>
</protein>
<dbReference type="PANTHER" id="PTHR47786">
    <property type="entry name" value="ALPHA-1,4-GLUCAN:MALTOSE-1-PHOSPHATE MALTOSYLTRANSFERASE"/>
    <property type="match status" value="1"/>
</dbReference>
<name>A0A5M6ID47_9PROT</name>
<dbReference type="SMART" id="SM00642">
    <property type="entry name" value="Aamy"/>
    <property type="match status" value="1"/>
</dbReference>
<sequence>MTDSVTVLVRERTVTLPDVGFRHRRAKDIPTGGARVSSPNCRVLSPIPASRGHGGRAKVFRPLRERPRGPAPVFQGADRAVPRGKDLTAMPNDPTSRPSLAHLRFPGQPPAPRRGPLDSLGPSALRKVGVMTLPVVVDPAPRIYNLFPTLAGPLSQWPAHFDRIRRMRFNWVYVNPIHYPGFSGSLYAVKDYHALHPLLDDGSGQPVDVQLRTMLDAAHSRGLKVMLDLVVNHTAKDSPWVEQHPDWYVREADGAVQSPFAIDPADTNNKTVWGDLAELDFSPRPARDAMVATYAGIVRHYADLGFDGFRCDAAYKVPGDVWSTLIAAARAVRPDTLFAAETLGCRLSEIEQLRPAGFDYLFNSSKWWDFRERWLLDQYTAFRSLAPSIAFPESHDTPRLRAEQPNPNDLNAVESAYRRAWLFANVFSSGTLMPMGFEFAFARKPDVVHTRPEDWEDTPLDLSGYIGAVNDMKQRVRVLNWEGPQEMVDLGGDVCLLVRAAEHDPDRSVVLINRDRHQGRRVPVDPIRTPRHGIGDLPLAEMTPARAKGSLDRGATIALEPGEIRLFVHDPREPS</sequence>
<evidence type="ECO:0000313" key="4">
    <source>
        <dbReference type="Proteomes" id="UP000324065"/>
    </source>
</evidence>
<accession>A0A5M6ID47</accession>
<dbReference type="GO" id="GO:0005975">
    <property type="term" value="P:carbohydrate metabolic process"/>
    <property type="evidence" value="ECO:0007669"/>
    <property type="project" value="InterPro"/>
</dbReference>
<keyword evidence="4" id="KW-1185">Reference proteome</keyword>
<dbReference type="InterPro" id="IPR032792">
    <property type="entry name" value="AGL_glucanoTrfase"/>
</dbReference>
<proteinExistence type="predicted"/>
<feature type="region of interest" description="Disordered" evidence="1">
    <location>
        <begin position="30"/>
        <end position="120"/>
    </location>
</feature>
<dbReference type="OrthoDB" id="9805159at2"/>
<reference evidence="3 4" key="1">
    <citation type="submission" date="2019-09" db="EMBL/GenBank/DDBJ databases">
        <title>Genome sequence of Roseospira marina, one of the more divergent members of the non-sulfur purple photosynthetic bacterial family, the Rhodospirillaceae.</title>
        <authorList>
            <person name="Meyer T."/>
            <person name="Kyndt J."/>
        </authorList>
    </citation>
    <scope>NUCLEOTIDE SEQUENCE [LARGE SCALE GENOMIC DNA]</scope>
    <source>
        <strain evidence="3 4">DSM 15113</strain>
    </source>
</reference>
<feature type="domain" description="Glycosyl hydrolase family 13 catalytic" evidence="2">
    <location>
        <begin position="156"/>
        <end position="482"/>
    </location>
</feature>
<evidence type="ECO:0000259" key="2">
    <source>
        <dbReference type="SMART" id="SM00642"/>
    </source>
</evidence>
<dbReference type="AlphaFoldDB" id="A0A5M6ID47"/>
<organism evidence="3 4">
    <name type="scientific">Roseospira marina</name>
    <dbReference type="NCBI Taxonomy" id="140057"/>
    <lineage>
        <taxon>Bacteria</taxon>
        <taxon>Pseudomonadati</taxon>
        <taxon>Pseudomonadota</taxon>
        <taxon>Alphaproteobacteria</taxon>
        <taxon>Rhodospirillales</taxon>
        <taxon>Rhodospirillaceae</taxon>
        <taxon>Roseospira</taxon>
    </lineage>
</organism>
<dbReference type="SUPFAM" id="SSF51445">
    <property type="entry name" value="(Trans)glycosidases"/>
    <property type="match status" value="1"/>
</dbReference>
<dbReference type="InterPro" id="IPR006047">
    <property type="entry name" value="GH13_cat_dom"/>
</dbReference>
<dbReference type="Gene3D" id="3.20.20.80">
    <property type="entry name" value="Glycosidases"/>
    <property type="match status" value="1"/>
</dbReference>
<dbReference type="Proteomes" id="UP000324065">
    <property type="component" value="Unassembled WGS sequence"/>
</dbReference>
<comment type="caution">
    <text evidence="3">The sequence shown here is derived from an EMBL/GenBank/DDBJ whole genome shotgun (WGS) entry which is preliminary data.</text>
</comment>
<evidence type="ECO:0000313" key="3">
    <source>
        <dbReference type="EMBL" id="KAA5606210.1"/>
    </source>
</evidence>
<dbReference type="EMBL" id="VWPJ01000005">
    <property type="protein sequence ID" value="KAA5606210.1"/>
    <property type="molecule type" value="Genomic_DNA"/>
</dbReference>
<dbReference type="InterPro" id="IPR017853">
    <property type="entry name" value="GH"/>
</dbReference>
<dbReference type="PANTHER" id="PTHR47786:SF2">
    <property type="entry name" value="GLYCOSYL HYDROLASE FAMILY 13 CATALYTIC DOMAIN-CONTAINING PROTEIN"/>
    <property type="match status" value="1"/>
</dbReference>
<gene>
    <name evidence="3" type="ORF">F1188_07235</name>
</gene>
<evidence type="ECO:0000256" key="1">
    <source>
        <dbReference type="SAM" id="MobiDB-lite"/>
    </source>
</evidence>
<dbReference type="Pfam" id="PF14701">
    <property type="entry name" value="hDGE_amylase"/>
    <property type="match status" value="1"/>
</dbReference>